<keyword evidence="1" id="KW-0472">Membrane</keyword>
<comment type="caution">
    <text evidence="2">The sequence shown here is derived from an EMBL/GenBank/DDBJ whole genome shotgun (WGS) entry which is preliminary data.</text>
</comment>
<feature type="transmembrane region" description="Helical" evidence="1">
    <location>
        <begin position="20"/>
        <end position="42"/>
    </location>
</feature>
<keyword evidence="1" id="KW-0812">Transmembrane</keyword>
<dbReference type="EMBL" id="LCRB01000002">
    <property type="protein sequence ID" value="KKW26749.1"/>
    <property type="molecule type" value="Genomic_DNA"/>
</dbReference>
<protein>
    <submittedName>
        <fullName evidence="2">Uncharacterized protein</fullName>
    </submittedName>
</protein>
<proteinExistence type="predicted"/>
<keyword evidence="1" id="KW-1133">Transmembrane helix</keyword>
<dbReference type="Proteomes" id="UP000034913">
    <property type="component" value="Unassembled WGS sequence"/>
</dbReference>
<evidence type="ECO:0000256" key="1">
    <source>
        <dbReference type="SAM" id="Phobius"/>
    </source>
</evidence>
<dbReference type="AlphaFoldDB" id="A0A0G2A3J6"/>
<gene>
    <name evidence="2" type="ORF">VF00_C0002G0074</name>
</gene>
<accession>A0A0G2A3J6</accession>
<name>A0A0G2A3J6_UNCK3</name>
<evidence type="ECO:0000313" key="2">
    <source>
        <dbReference type="EMBL" id="KKW26749.1"/>
    </source>
</evidence>
<evidence type="ECO:0000313" key="3">
    <source>
        <dbReference type="Proteomes" id="UP000034913"/>
    </source>
</evidence>
<reference evidence="2 3" key="1">
    <citation type="journal article" date="2015" name="Nature">
        <title>rRNA introns, odd ribosomes, and small enigmatic genomes across a large radiation of phyla.</title>
        <authorList>
            <person name="Brown C.T."/>
            <person name="Hug L.A."/>
            <person name="Thomas B.C."/>
            <person name="Sharon I."/>
            <person name="Castelle C.J."/>
            <person name="Singh A."/>
            <person name="Wilkins M.J."/>
            <person name="Williams K.H."/>
            <person name="Banfield J.F."/>
        </authorList>
    </citation>
    <scope>NUCLEOTIDE SEQUENCE [LARGE SCALE GENOMIC DNA]</scope>
</reference>
<feature type="transmembrane region" description="Helical" evidence="1">
    <location>
        <begin position="85"/>
        <end position="105"/>
    </location>
</feature>
<sequence>MTDVFVSGFGYTGTMPVTSYLVGVAVTTILAAGAWGMVLVYFDPGTAGPIGLVLFLVSLGVAAIGLLTMLFYGLYFYVADRTDRFWIALREGTLLGLVGIGGLILQVYHMLSWWNIGLAALAAVVLEVYFRVKVE</sequence>
<feature type="transmembrane region" description="Helical" evidence="1">
    <location>
        <begin position="111"/>
        <end position="130"/>
    </location>
</feature>
<organism evidence="2 3">
    <name type="scientific">candidate division Kazan bacterium GW2011_GWB1_52_7</name>
    <dbReference type="NCBI Taxonomy" id="1620414"/>
    <lineage>
        <taxon>Bacteria</taxon>
        <taxon>Bacteria division Kazan-3B-28</taxon>
    </lineage>
</organism>
<feature type="transmembrane region" description="Helical" evidence="1">
    <location>
        <begin position="54"/>
        <end position="78"/>
    </location>
</feature>